<dbReference type="STRING" id="68775.A0A5C3MJ23"/>
<keyword evidence="6 9" id="KW-1133">Transmembrane helix</keyword>
<evidence type="ECO:0000256" key="3">
    <source>
        <dbReference type="ARBA" id="ARBA00022448"/>
    </source>
</evidence>
<feature type="transmembrane region" description="Helical" evidence="9">
    <location>
        <begin position="318"/>
        <end position="335"/>
    </location>
</feature>
<keyword evidence="4 9" id="KW-0812">Transmembrane</keyword>
<evidence type="ECO:0000313" key="12">
    <source>
        <dbReference type="Proteomes" id="UP000308652"/>
    </source>
</evidence>
<dbReference type="GO" id="GO:0016020">
    <property type="term" value="C:membrane"/>
    <property type="evidence" value="ECO:0007669"/>
    <property type="project" value="UniProtKB-SubCell"/>
</dbReference>
<dbReference type="GO" id="GO:0005783">
    <property type="term" value="C:endoplasmic reticulum"/>
    <property type="evidence" value="ECO:0007669"/>
    <property type="project" value="TreeGrafter"/>
</dbReference>
<feature type="transmembrane region" description="Helical" evidence="9">
    <location>
        <begin position="171"/>
        <end position="190"/>
    </location>
</feature>
<dbReference type="InterPro" id="IPR013057">
    <property type="entry name" value="AA_transpt_TM"/>
</dbReference>
<keyword evidence="3" id="KW-0813">Transport</keyword>
<feature type="compositionally biased region" description="Polar residues" evidence="8">
    <location>
        <begin position="25"/>
        <end position="36"/>
    </location>
</feature>
<feature type="region of interest" description="Disordered" evidence="8">
    <location>
        <begin position="1"/>
        <end position="65"/>
    </location>
</feature>
<feature type="domain" description="Amino acid transporter transmembrane" evidence="10">
    <location>
        <begin position="167"/>
        <end position="555"/>
    </location>
</feature>
<name>A0A5C3MJ23_9AGAR</name>
<dbReference type="EMBL" id="ML213590">
    <property type="protein sequence ID" value="TFK44705.1"/>
    <property type="molecule type" value="Genomic_DNA"/>
</dbReference>
<keyword evidence="5" id="KW-0029">Amino-acid transport</keyword>
<evidence type="ECO:0000313" key="11">
    <source>
        <dbReference type="EMBL" id="TFK44705.1"/>
    </source>
</evidence>
<feature type="transmembrane region" description="Helical" evidence="9">
    <location>
        <begin position="243"/>
        <end position="264"/>
    </location>
</feature>
<feature type="transmembrane region" description="Helical" evidence="9">
    <location>
        <begin position="355"/>
        <end position="373"/>
    </location>
</feature>
<organism evidence="11 12">
    <name type="scientific">Crucibulum laeve</name>
    <dbReference type="NCBI Taxonomy" id="68775"/>
    <lineage>
        <taxon>Eukaryota</taxon>
        <taxon>Fungi</taxon>
        <taxon>Dikarya</taxon>
        <taxon>Basidiomycota</taxon>
        <taxon>Agaricomycotina</taxon>
        <taxon>Agaricomycetes</taxon>
        <taxon>Agaricomycetidae</taxon>
        <taxon>Agaricales</taxon>
        <taxon>Agaricineae</taxon>
        <taxon>Nidulariaceae</taxon>
        <taxon>Crucibulum</taxon>
    </lineage>
</organism>
<accession>A0A5C3MJ23</accession>
<dbReference type="OrthoDB" id="28208at2759"/>
<comment type="similarity">
    <text evidence="2">Belongs to the amino acid/polyamine transporter 2 family.</text>
</comment>
<keyword evidence="12" id="KW-1185">Reference proteome</keyword>
<feature type="transmembrane region" description="Helical" evidence="9">
    <location>
        <begin position="538"/>
        <end position="559"/>
    </location>
</feature>
<feature type="compositionally biased region" description="Basic and acidic residues" evidence="8">
    <location>
        <begin position="56"/>
        <end position="65"/>
    </location>
</feature>
<dbReference type="Pfam" id="PF01490">
    <property type="entry name" value="Aa_trans"/>
    <property type="match status" value="1"/>
</dbReference>
<feature type="transmembrane region" description="Helical" evidence="9">
    <location>
        <begin position="284"/>
        <end position="306"/>
    </location>
</feature>
<evidence type="ECO:0000256" key="6">
    <source>
        <dbReference type="ARBA" id="ARBA00022989"/>
    </source>
</evidence>
<feature type="transmembrane region" description="Helical" evidence="9">
    <location>
        <begin position="394"/>
        <end position="417"/>
    </location>
</feature>
<feature type="transmembrane region" description="Helical" evidence="9">
    <location>
        <begin position="196"/>
        <end position="218"/>
    </location>
</feature>
<gene>
    <name evidence="11" type="ORF">BDQ12DRAFT_673416</name>
</gene>
<dbReference type="AlphaFoldDB" id="A0A5C3MJ23"/>
<evidence type="ECO:0000256" key="9">
    <source>
        <dbReference type="SAM" id="Phobius"/>
    </source>
</evidence>
<dbReference type="PANTHER" id="PTHR22950:SF458">
    <property type="entry name" value="SODIUM-COUPLED NEUTRAL AMINO ACID TRANSPORTER 11-RELATED"/>
    <property type="match status" value="1"/>
</dbReference>
<protein>
    <submittedName>
        <fullName evidence="11">Amino acid transporter</fullName>
    </submittedName>
</protein>
<evidence type="ECO:0000256" key="8">
    <source>
        <dbReference type="SAM" id="MobiDB-lite"/>
    </source>
</evidence>
<evidence type="ECO:0000259" key="10">
    <source>
        <dbReference type="Pfam" id="PF01490"/>
    </source>
</evidence>
<feature type="transmembrane region" description="Helical" evidence="9">
    <location>
        <begin position="478"/>
        <end position="502"/>
    </location>
</feature>
<comment type="subcellular location">
    <subcellularLocation>
        <location evidence="1">Membrane</location>
        <topology evidence="1">Multi-pass membrane protein</topology>
    </subcellularLocation>
</comment>
<evidence type="ECO:0000256" key="1">
    <source>
        <dbReference type="ARBA" id="ARBA00004141"/>
    </source>
</evidence>
<keyword evidence="7 9" id="KW-0472">Membrane</keyword>
<feature type="transmembrane region" description="Helical" evidence="9">
    <location>
        <begin position="508"/>
        <end position="526"/>
    </location>
</feature>
<sequence>MMFGQSRTRNLNSAEGESREPLLRSTESPSNGNTLFSVEDSDDEADNIPLRSSKSTRGEHSVRFEESVHVIAPSLRSTQSSREAEYELDSDELDEAALRELETAHGASRAGRDQSMPLLVGLYDSSASRRSLDTALPLHRTNVHNAIIGEDTIDLEEVAAKRTAGGGLVDSIANMANSILGAGIIGLPYAVRQAGFVMGLLLLVILCGVTDWTIRLIVINAKLSGRRSYIDIMDYCFGPSGRAAVSFFQFAFAFGGMCAFGIIIGDTLPSVMRSIFPNLASIPFLKLFVNRQFIIALCTICVSYPLSLYRDIHKLARASGLALVGMLIIVCSVLIEGPHVPAELKGDPSKRMSIVGPGIFQAIGVISFAFVCHHNSLLIYGSLRTPTLDRFAKVTHVSTLLSLVSCMTLAISAYIVFTDKTQGNILNNFPANDTLINIARFSFGMNMFTTLPLELFVCREVIEQYFFSHETFNIQRHVFFTTSILFASMLVALVTCDLGVMLEITGGVSATALAFIFPAICYIKLIDNRIPWHNRAKLPAILCATFGVIVMVISLFLALQKVWTPEGEAKICV</sequence>
<evidence type="ECO:0000256" key="5">
    <source>
        <dbReference type="ARBA" id="ARBA00022970"/>
    </source>
</evidence>
<dbReference type="PANTHER" id="PTHR22950">
    <property type="entry name" value="AMINO ACID TRANSPORTER"/>
    <property type="match status" value="1"/>
</dbReference>
<dbReference type="GO" id="GO:0015179">
    <property type="term" value="F:L-amino acid transmembrane transporter activity"/>
    <property type="evidence" value="ECO:0007669"/>
    <property type="project" value="TreeGrafter"/>
</dbReference>
<feature type="transmembrane region" description="Helical" evidence="9">
    <location>
        <begin position="437"/>
        <end position="457"/>
    </location>
</feature>
<proteinExistence type="inferred from homology"/>
<evidence type="ECO:0000256" key="7">
    <source>
        <dbReference type="ARBA" id="ARBA00023136"/>
    </source>
</evidence>
<feature type="compositionally biased region" description="Polar residues" evidence="8">
    <location>
        <begin position="1"/>
        <end position="15"/>
    </location>
</feature>
<reference evidence="11 12" key="1">
    <citation type="journal article" date="2019" name="Nat. Ecol. Evol.">
        <title>Megaphylogeny resolves global patterns of mushroom evolution.</title>
        <authorList>
            <person name="Varga T."/>
            <person name="Krizsan K."/>
            <person name="Foldi C."/>
            <person name="Dima B."/>
            <person name="Sanchez-Garcia M."/>
            <person name="Sanchez-Ramirez S."/>
            <person name="Szollosi G.J."/>
            <person name="Szarkandi J.G."/>
            <person name="Papp V."/>
            <person name="Albert L."/>
            <person name="Andreopoulos W."/>
            <person name="Angelini C."/>
            <person name="Antonin V."/>
            <person name="Barry K.W."/>
            <person name="Bougher N.L."/>
            <person name="Buchanan P."/>
            <person name="Buyck B."/>
            <person name="Bense V."/>
            <person name="Catcheside P."/>
            <person name="Chovatia M."/>
            <person name="Cooper J."/>
            <person name="Damon W."/>
            <person name="Desjardin D."/>
            <person name="Finy P."/>
            <person name="Geml J."/>
            <person name="Haridas S."/>
            <person name="Hughes K."/>
            <person name="Justo A."/>
            <person name="Karasinski D."/>
            <person name="Kautmanova I."/>
            <person name="Kiss B."/>
            <person name="Kocsube S."/>
            <person name="Kotiranta H."/>
            <person name="LaButti K.M."/>
            <person name="Lechner B.E."/>
            <person name="Liimatainen K."/>
            <person name="Lipzen A."/>
            <person name="Lukacs Z."/>
            <person name="Mihaltcheva S."/>
            <person name="Morgado L.N."/>
            <person name="Niskanen T."/>
            <person name="Noordeloos M.E."/>
            <person name="Ohm R.A."/>
            <person name="Ortiz-Santana B."/>
            <person name="Ovrebo C."/>
            <person name="Racz N."/>
            <person name="Riley R."/>
            <person name="Savchenko A."/>
            <person name="Shiryaev A."/>
            <person name="Soop K."/>
            <person name="Spirin V."/>
            <person name="Szebenyi C."/>
            <person name="Tomsovsky M."/>
            <person name="Tulloss R.E."/>
            <person name="Uehling J."/>
            <person name="Grigoriev I.V."/>
            <person name="Vagvolgyi C."/>
            <person name="Papp T."/>
            <person name="Martin F.M."/>
            <person name="Miettinen O."/>
            <person name="Hibbett D.S."/>
            <person name="Nagy L.G."/>
        </authorList>
    </citation>
    <scope>NUCLEOTIDE SEQUENCE [LARGE SCALE GENOMIC DNA]</scope>
    <source>
        <strain evidence="11 12">CBS 166.37</strain>
    </source>
</reference>
<dbReference type="Proteomes" id="UP000308652">
    <property type="component" value="Unassembled WGS sequence"/>
</dbReference>
<evidence type="ECO:0000256" key="4">
    <source>
        <dbReference type="ARBA" id="ARBA00022692"/>
    </source>
</evidence>
<evidence type="ECO:0000256" key="2">
    <source>
        <dbReference type="ARBA" id="ARBA00008066"/>
    </source>
</evidence>